<feature type="transmembrane region" description="Helical" evidence="13">
    <location>
        <begin position="107"/>
        <end position="124"/>
    </location>
</feature>
<dbReference type="InterPro" id="IPR014314">
    <property type="entry name" value="Succ_DH_cytb556"/>
</dbReference>
<dbReference type="Pfam" id="PF01127">
    <property type="entry name" value="Sdh_cyt"/>
    <property type="match status" value="1"/>
</dbReference>
<dbReference type="GO" id="GO:0009055">
    <property type="term" value="F:electron transfer activity"/>
    <property type="evidence" value="ECO:0007669"/>
    <property type="project" value="InterPro"/>
</dbReference>
<keyword evidence="5 12" id="KW-0349">Heme</keyword>
<dbReference type="GO" id="GO:0005886">
    <property type="term" value="C:plasma membrane"/>
    <property type="evidence" value="ECO:0007669"/>
    <property type="project" value="TreeGrafter"/>
</dbReference>
<evidence type="ECO:0000256" key="11">
    <source>
        <dbReference type="ARBA" id="ARBA00025912"/>
    </source>
</evidence>
<dbReference type="PIRSF" id="PIRSF000178">
    <property type="entry name" value="SDH_cyt_b560"/>
    <property type="match status" value="1"/>
</dbReference>
<evidence type="ECO:0000313" key="15">
    <source>
        <dbReference type="Proteomes" id="UP000587991"/>
    </source>
</evidence>
<organism evidence="14 15">
    <name type="scientific">Leeia aquatica</name>
    <dbReference type="NCBI Taxonomy" id="2725557"/>
    <lineage>
        <taxon>Bacteria</taxon>
        <taxon>Pseudomonadati</taxon>
        <taxon>Pseudomonadota</taxon>
        <taxon>Betaproteobacteria</taxon>
        <taxon>Neisseriales</taxon>
        <taxon>Leeiaceae</taxon>
        <taxon>Leeia</taxon>
    </lineage>
</organism>
<name>A0A847SIG0_9NEIS</name>
<dbReference type="NCBIfam" id="TIGR02970">
    <property type="entry name" value="succ_dehyd_cytB"/>
    <property type="match status" value="1"/>
</dbReference>
<keyword evidence="15" id="KW-1185">Reference proteome</keyword>
<evidence type="ECO:0000256" key="13">
    <source>
        <dbReference type="SAM" id="Phobius"/>
    </source>
</evidence>
<feature type="transmembrane region" description="Helical" evidence="13">
    <location>
        <begin position="65"/>
        <end position="87"/>
    </location>
</feature>
<comment type="similarity">
    <text evidence="3">Belongs to the cytochrome b560 family.</text>
</comment>
<protein>
    <recommendedName>
        <fullName evidence="4">Succinate dehydrogenase cytochrome b556 subunit</fullName>
    </recommendedName>
</protein>
<dbReference type="CDD" id="cd03499">
    <property type="entry name" value="SQR_TypeC_SdhC"/>
    <property type="match status" value="1"/>
</dbReference>
<dbReference type="GO" id="GO:0006099">
    <property type="term" value="P:tricarboxylic acid cycle"/>
    <property type="evidence" value="ECO:0007669"/>
    <property type="project" value="InterPro"/>
</dbReference>
<proteinExistence type="inferred from homology"/>
<gene>
    <name evidence="14" type="primary">sdhC</name>
    <name evidence="14" type="ORF">HF682_10915</name>
</gene>
<dbReference type="PANTHER" id="PTHR10978">
    <property type="entry name" value="SUCCINATE DEHYDROGENASE CYTOCHROME B560 SUBUNIT"/>
    <property type="match status" value="1"/>
</dbReference>
<dbReference type="InterPro" id="IPR034804">
    <property type="entry name" value="SQR/QFR_C/D"/>
</dbReference>
<dbReference type="SUPFAM" id="SSF81343">
    <property type="entry name" value="Fumarate reductase respiratory complex transmembrane subunits"/>
    <property type="match status" value="1"/>
</dbReference>
<comment type="cofactor">
    <cofactor evidence="12">
        <name>heme</name>
        <dbReference type="ChEBI" id="CHEBI:30413"/>
    </cofactor>
    <text evidence="12">The heme is bound between the two transmembrane subunits.</text>
</comment>
<evidence type="ECO:0000256" key="5">
    <source>
        <dbReference type="ARBA" id="ARBA00022617"/>
    </source>
</evidence>
<comment type="subcellular location">
    <subcellularLocation>
        <location evidence="2">Membrane</location>
    </subcellularLocation>
</comment>
<dbReference type="RefSeq" id="WP_168877321.1">
    <property type="nucleotide sequence ID" value="NZ_JABAIM010000002.1"/>
</dbReference>
<evidence type="ECO:0000256" key="4">
    <source>
        <dbReference type="ARBA" id="ARBA00020076"/>
    </source>
</evidence>
<evidence type="ECO:0000256" key="8">
    <source>
        <dbReference type="ARBA" id="ARBA00022989"/>
    </source>
</evidence>
<evidence type="ECO:0000313" key="14">
    <source>
        <dbReference type="EMBL" id="NLR75672.1"/>
    </source>
</evidence>
<sequence>MQKVRPKHLDLTKIRLPWPGKVSILHRVSGVALFLGLPFLLYLLQLSLSSPEVYASCKQFLTHPLVKLVMLGFIWAFMHHLCAGIRFLALDLHKGIQLHTARTTAKAVLVISLVLTAVLGGVLLS</sequence>
<evidence type="ECO:0000256" key="12">
    <source>
        <dbReference type="PIRSR" id="PIRSR000178-1"/>
    </source>
</evidence>
<evidence type="ECO:0000256" key="10">
    <source>
        <dbReference type="ARBA" id="ARBA00023136"/>
    </source>
</evidence>
<keyword evidence="10 13" id="KW-0472">Membrane</keyword>
<dbReference type="InterPro" id="IPR000701">
    <property type="entry name" value="SuccDH_FuR_B_TM-su"/>
</dbReference>
<dbReference type="EMBL" id="JABAIM010000002">
    <property type="protein sequence ID" value="NLR75672.1"/>
    <property type="molecule type" value="Genomic_DNA"/>
</dbReference>
<evidence type="ECO:0000256" key="3">
    <source>
        <dbReference type="ARBA" id="ARBA00007244"/>
    </source>
</evidence>
<evidence type="ECO:0000256" key="2">
    <source>
        <dbReference type="ARBA" id="ARBA00004370"/>
    </source>
</evidence>
<comment type="subunit">
    <text evidence="11">Part of an enzyme complex containing four subunits: a flavoprotein, an iron-sulfur protein, plus two membrane-anchoring proteins, SdhC and SdhD. The complex can form homotrimers.</text>
</comment>
<comment type="caution">
    <text evidence="14">The sequence shown here is derived from an EMBL/GenBank/DDBJ whole genome shotgun (WGS) entry which is preliminary data.</text>
</comment>
<dbReference type="AlphaFoldDB" id="A0A847SIG0"/>
<dbReference type="PANTHER" id="PTHR10978:SF5">
    <property type="entry name" value="SUCCINATE DEHYDROGENASE CYTOCHROME B560 SUBUNIT, MITOCHONDRIAL"/>
    <property type="match status" value="1"/>
</dbReference>
<dbReference type="Gene3D" id="1.20.1300.10">
    <property type="entry name" value="Fumarate reductase/succinate dehydrogenase, transmembrane subunit"/>
    <property type="match status" value="1"/>
</dbReference>
<evidence type="ECO:0000256" key="1">
    <source>
        <dbReference type="ARBA" id="ARBA00004050"/>
    </source>
</evidence>
<comment type="function">
    <text evidence="1">Membrane-anchoring subunit of succinate dehydrogenase (SDH).</text>
</comment>
<evidence type="ECO:0000256" key="7">
    <source>
        <dbReference type="ARBA" id="ARBA00022723"/>
    </source>
</evidence>
<reference evidence="14 15" key="1">
    <citation type="submission" date="2020-04" db="EMBL/GenBank/DDBJ databases">
        <title>Draft genome of Leeia sp. IMCC25680.</title>
        <authorList>
            <person name="Song J."/>
            <person name="Cho J.-C."/>
        </authorList>
    </citation>
    <scope>NUCLEOTIDE SEQUENCE [LARGE SCALE GENOMIC DNA]</scope>
    <source>
        <strain evidence="14 15">IMCC25680</strain>
    </source>
</reference>
<dbReference type="Proteomes" id="UP000587991">
    <property type="component" value="Unassembled WGS sequence"/>
</dbReference>
<accession>A0A847SIG0</accession>
<keyword evidence="7 12" id="KW-0479">Metal-binding</keyword>
<keyword evidence="9 12" id="KW-0408">Iron</keyword>
<feature type="binding site" description="axial binding residue" evidence="12">
    <location>
        <position position="80"/>
    </location>
    <ligand>
        <name>heme</name>
        <dbReference type="ChEBI" id="CHEBI:30413"/>
        <note>ligand shared with second transmembrane subunit</note>
    </ligand>
    <ligandPart>
        <name>Fe</name>
        <dbReference type="ChEBI" id="CHEBI:18248"/>
    </ligandPart>
</feature>
<keyword evidence="8 13" id="KW-1133">Transmembrane helix</keyword>
<evidence type="ECO:0000256" key="6">
    <source>
        <dbReference type="ARBA" id="ARBA00022692"/>
    </source>
</evidence>
<feature type="transmembrane region" description="Helical" evidence="13">
    <location>
        <begin position="24"/>
        <end position="44"/>
    </location>
</feature>
<evidence type="ECO:0000256" key="9">
    <source>
        <dbReference type="ARBA" id="ARBA00023004"/>
    </source>
</evidence>
<keyword evidence="6 13" id="KW-0812">Transmembrane</keyword>
<dbReference type="GO" id="GO:0046872">
    <property type="term" value="F:metal ion binding"/>
    <property type="evidence" value="ECO:0007669"/>
    <property type="project" value="UniProtKB-KW"/>
</dbReference>